<keyword evidence="3" id="KW-0813">Transport</keyword>
<proteinExistence type="inferred from homology"/>
<dbReference type="SUPFAM" id="SSF103491">
    <property type="entry name" value="Preprotein translocase SecY subunit"/>
    <property type="match status" value="1"/>
</dbReference>
<evidence type="ECO:0000256" key="5">
    <source>
        <dbReference type="ARBA" id="ARBA00022927"/>
    </source>
</evidence>
<keyword evidence="7" id="KW-0811">Translocation</keyword>
<accession>A0A060TBP9</accession>
<dbReference type="GO" id="GO:0015031">
    <property type="term" value="P:protein transport"/>
    <property type="evidence" value="ECO:0007669"/>
    <property type="project" value="UniProtKB-KW"/>
</dbReference>
<keyword evidence="8 10" id="KW-0472">Membrane</keyword>
<sequence>MSRLRLLDLVKPFLPILPEVEVPVQKVSYDEKLVWMVVSGLGFYVLNEIPLYGVKATTSYDPLFWLRPVLASTRGSVMELGIGPLVMAGFIVQLLGGAQVIDVNFDYRSDRQLYQSAQKLLAICLTFGQALALIFSGIYGSPSELGVGGIVLLTFQIVVGGLFVIYMDEILQKGYGYGTGVSFFTVLSVSQMSLWRLFSFSSETSERGKELVGAFTGMVHLLWTRRSFKNALMEAFFRTYLPNMFEFYATLGLFALMVYVQGMRIDIPIKSTRARTPASSYPIRLLYTGNTGLLFWTALVSNLVIFSHLLYSQFPDNLFVGLIGSWSVRPGTTNQVVAVSGLAYYLQPPLSVVQALWDPIKTVVYAAMVVIVCSVFSRSWAEHSGGSARDLAKAFKTQEIVIVGHRDVSIVRELKKVIPPAASIGGAVLGLLSVATSLVGVYTGTAVVIGTITVYNYFEILAQEGGVPGGFVPGAQ</sequence>
<dbReference type="InterPro" id="IPR019561">
    <property type="entry name" value="Translocon_Sec61/SecY_plug_dom"/>
</dbReference>
<comment type="subcellular location">
    <subcellularLocation>
        <location evidence="1">Endomembrane system</location>
        <topology evidence="1">Multi-pass membrane protein</topology>
    </subcellularLocation>
</comment>
<evidence type="ECO:0000313" key="12">
    <source>
        <dbReference type="EMBL" id="CDP38398.1"/>
    </source>
</evidence>
<evidence type="ECO:0000256" key="9">
    <source>
        <dbReference type="RuleBase" id="RU004349"/>
    </source>
</evidence>
<organism evidence="12">
    <name type="scientific">Blastobotrys adeninivorans</name>
    <name type="common">Yeast</name>
    <name type="synonym">Arxula adeninivorans</name>
    <dbReference type="NCBI Taxonomy" id="409370"/>
    <lineage>
        <taxon>Eukaryota</taxon>
        <taxon>Fungi</taxon>
        <taxon>Dikarya</taxon>
        <taxon>Ascomycota</taxon>
        <taxon>Saccharomycotina</taxon>
        <taxon>Dipodascomycetes</taxon>
        <taxon>Dipodascales</taxon>
        <taxon>Trichomonascaceae</taxon>
        <taxon>Blastobotrys</taxon>
    </lineage>
</organism>
<evidence type="ECO:0000256" key="3">
    <source>
        <dbReference type="ARBA" id="ARBA00022448"/>
    </source>
</evidence>
<keyword evidence="4 10" id="KW-0812">Transmembrane</keyword>
<dbReference type="PIRSF" id="PIRSF004557">
    <property type="entry name" value="SecY"/>
    <property type="match status" value="1"/>
</dbReference>
<gene>
    <name evidence="12" type="ORF">GNLVRS02_ARAD1D33770g</name>
</gene>
<reference evidence="12" key="1">
    <citation type="submission" date="2014-02" db="EMBL/GenBank/DDBJ databases">
        <authorList>
            <person name="Genoscope - CEA"/>
        </authorList>
    </citation>
    <scope>NUCLEOTIDE SEQUENCE</scope>
    <source>
        <strain evidence="12">LS3</strain>
    </source>
</reference>
<evidence type="ECO:0000256" key="2">
    <source>
        <dbReference type="ARBA" id="ARBA00005751"/>
    </source>
</evidence>
<dbReference type="InterPro" id="IPR023201">
    <property type="entry name" value="SecY_dom_sf"/>
</dbReference>
<evidence type="ECO:0000256" key="8">
    <source>
        <dbReference type="ARBA" id="ARBA00023136"/>
    </source>
</evidence>
<feature type="transmembrane region" description="Helical" evidence="10">
    <location>
        <begin position="247"/>
        <end position="265"/>
    </location>
</feature>
<evidence type="ECO:0000256" key="10">
    <source>
        <dbReference type="SAM" id="Phobius"/>
    </source>
</evidence>
<dbReference type="Pfam" id="PF10559">
    <property type="entry name" value="Plug_translocon"/>
    <property type="match status" value="1"/>
</dbReference>
<dbReference type="GO" id="GO:0016020">
    <property type="term" value="C:membrane"/>
    <property type="evidence" value="ECO:0007669"/>
    <property type="project" value="InterPro"/>
</dbReference>
<protein>
    <submittedName>
        <fullName evidence="12">ARAD1D33770p</fullName>
    </submittedName>
</protein>
<reference evidence="12" key="2">
    <citation type="submission" date="2014-06" db="EMBL/GenBank/DDBJ databases">
        <title>The complete genome of Blastobotrys (Arxula) adeninivorans LS3 - a yeast of biotechnological interest.</title>
        <authorList>
            <person name="Kunze G."/>
            <person name="Gaillardin C."/>
            <person name="Czernicka M."/>
            <person name="Durrens P."/>
            <person name="Martin T."/>
            <person name="Boer E."/>
            <person name="Gabaldon T."/>
            <person name="Cruz J."/>
            <person name="Talla E."/>
            <person name="Marck C."/>
            <person name="Goffeau A."/>
            <person name="Barbe V."/>
            <person name="Baret P."/>
            <person name="Baronian K."/>
            <person name="Beier S."/>
            <person name="Bleykasten C."/>
            <person name="Bode R."/>
            <person name="Casaregola S."/>
            <person name="Despons L."/>
            <person name="Fairhead C."/>
            <person name="Giersberg M."/>
            <person name="Gierski P."/>
            <person name="Hahnel U."/>
            <person name="Hartmann A."/>
            <person name="Jankowska D."/>
            <person name="Jubin C."/>
            <person name="Jung P."/>
            <person name="Lafontaine I."/>
            <person name="Leh-Louis V."/>
            <person name="Lemaire M."/>
            <person name="Marcet-Houben M."/>
            <person name="Mascher M."/>
            <person name="Morel G."/>
            <person name="Richard G.-F."/>
            <person name="Riechen J."/>
            <person name="Sacerdot C."/>
            <person name="Sarkar A."/>
            <person name="Savel G."/>
            <person name="Schacherer J."/>
            <person name="Sherman D."/>
            <person name="Straub M.-L."/>
            <person name="Stein N."/>
            <person name="Thierry A."/>
            <person name="Trautwein-Schult A."/>
            <person name="Westhof E."/>
            <person name="Worch S."/>
            <person name="Dujon B."/>
            <person name="Souciet J.-L."/>
            <person name="Wincker P."/>
            <person name="Scholz U."/>
            <person name="Neuveglise N."/>
        </authorList>
    </citation>
    <scope>NUCLEOTIDE SEQUENCE</scope>
    <source>
        <strain evidence="12">LS3</strain>
    </source>
</reference>
<feature type="transmembrane region" description="Helical" evidence="10">
    <location>
        <begin position="33"/>
        <end position="54"/>
    </location>
</feature>
<feature type="transmembrane region" description="Helical" evidence="10">
    <location>
        <begin position="80"/>
        <end position="100"/>
    </location>
</feature>
<dbReference type="Gene3D" id="1.10.3370.10">
    <property type="entry name" value="SecY subunit domain"/>
    <property type="match status" value="1"/>
</dbReference>
<dbReference type="Pfam" id="PF00344">
    <property type="entry name" value="SecY"/>
    <property type="match status" value="1"/>
</dbReference>
<evidence type="ECO:0000256" key="7">
    <source>
        <dbReference type="ARBA" id="ARBA00023010"/>
    </source>
</evidence>
<dbReference type="PANTHER" id="PTHR10906">
    <property type="entry name" value="SECY/SEC61-ALPHA FAMILY MEMBER"/>
    <property type="match status" value="1"/>
</dbReference>
<feature type="transmembrane region" description="Helical" evidence="10">
    <location>
        <begin position="145"/>
        <end position="167"/>
    </location>
</feature>
<dbReference type="InterPro" id="IPR030659">
    <property type="entry name" value="SecY_CS"/>
</dbReference>
<dbReference type="PhylomeDB" id="A0A060TBP9"/>
<keyword evidence="5" id="KW-0653">Protein transport</keyword>
<dbReference type="GO" id="GO:0012505">
    <property type="term" value="C:endomembrane system"/>
    <property type="evidence" value="ECO:0007669"/>
    <property type="project" value="UniProtKB-SubCell"/>
</dbReference>
<evidence type="ECO:0000259" key="11">
    <source>
        <dbReference type="Pfam" id="PF10559"/>
    </source>
</evidence>
<evidence type="ECO:0000256" key="4">
    <source>
        <dbReference type="ARBA" id="ARBA00022692"/>
    </source>
</evidence>
<evidence type="ECO:0000256" key="1">
    <source>
        <dbReference type="ARBA" id="ARBA00004127"/>
    </source>
</evidence>
<dbReference type="InterPro" id="IPR002208">
    <property type="entry name" value="SecY/SEC61-alpha"/>
</dbReference>
<dbReference type="EMBL" id="HG937694">
    <property type="protein sequence ID" value="CDP38398.1"/>
    <property type="molecule type" value="Genomic_DNA"/>
</dbReference>
<feature type="transmembrane region" description="Helical" evidence="10">
    <location>
        <begin position="285"/>
        <end position="311"/>
    </location>
</feature>
<comment type="similarity">
    <text evidence="2 9">Belongs to the SecY/SEC61-alpha family.</text>
</comment>
<evidence type="ECO:0000256" key="6">
    <source>
        <dbReference type="ARBA" id="ARBA00022989"/>
    </source>
</evidence>
<feature type="transmembrane region" description="Helical" evidence="10">
    <location>
        <begin position="120"/>
        <end position="139"/>
    </location>
</feature>
<keyword evidence="6 10" id="KW-1133">Transmembrane helix</keyword>
<name>A0A060TBP9_BLAAD</name>
<dbReference type="PROSITE" id="PS00755">
    <property type="entry name" value="SECY_1"/>
    <property type="match status" value="1"/>
</dbReference>
<feature type="domain" description="Translocon Sec61/SecY plug" evidence="11">
    <location>
        <begin position="44"/>
        <end position="75"/>
    </location>
</feature>
<dbReference type="AlphaFoldDB" id="A0A060TBP9"/>
<feature type="transmembrane region" description="Helical" evidence="10">
    <location>
        <begin position="174"/>
        <end position="195"/>
    </location>
</feature>